<dbReference type="SUPFAM" id="SSF56994">
    <property type="entry name" value="Insulin-like"/>
    <property type="match status" value="1"/>
</dbReference>
<feature type="chain" id="PRO_5034264597" evidence="9">
    <location>
        <begin position="25"/>
        <end position="85"/>
    </location>
</feature>
<keyword evidence="9" id="KW-0732">Signal</keyword>
<keyword evidence="5" id="KW-0372">Hormone</keyword>
<dbReference type="PANTHER" id="PTHR11454:SF9">
    <property type="entry name" value="INSULIN"/>
    <property type="match status" value="1"/>
</dbReference>
<dbReference type="SMART" id="SM00078">
    <property type="entry name" value="IlGF"/>
    <property type="match status" value="1"/>
</dbReference>
<accession>A0A8C2W6V2</accession>
<dbReference type="AlphaFoldDB" id="A0A8C2W6V2"/>
<evidence type="ECO:0000256" key="9">
    <source>
        <dbReference type="SAM" id="SignalP"/>
    </source>
</evidence>
<feature type="signal peptide" evidence="9">
    <location>
        <begin position="1"/>
        <end position="24"/>
    </location>
</feature>
<keyword evidence="4" id="KW-0313">Glucose metabolism</keyword>
<evidence type="ECO:0000256" key="8">
    <source>
        <dbReference type="SAM" id="MobiDB-lite"/>
    </source>
</evidence>
<dbReference type="Gene3D" id="1.10.100.10">
    <property type="entry name" value="Insulin-like"/>
    <property type="match status" value="1"/>
</dbReference>
<dbReference type="GeneTree" id="ENSGT00390000015440"/>
<dbReference type="GO" id="GO:0042593">
    <property type="term" value="P:glucose homeostasis"/>
    <property type="evidence" value="ECO:0007669"/>
    <property type="project" value="TreeGrafter"/>
</dbReference>
<proteinExistence type="inferred from homology"/>
<evidence type="ECO:0000256" key="2">
    <source>
        <dbReference type="ARBA" id="ARBA00009034"/>
    </source>
</evidence>
<reference evidence="11" key="1">
    <citation type="submission" date="2025-08" db="UniProtKB">
        <authorList>
            <consortium name="Ensembl"/>
        </authorList>
    </citation>
    <scope>IDENTIFICATION</scope>
</reference>
<comment type="similarity">
    <text evidence="2">Belongs to the insulin family.</text>
</comment>
<dbReference type="CDD" id="cd04367">
    <property type="entry name" value="IlGF_insulin_like"/>
    <property type="match status" value="1"/>
</dbReference>
<keyword evidence="6" id="KW-1015">Disulfide bond</keyword>
<organism evidence="11 12">
    <name type="scientific">Chinchilla lanigera</name>
    <name type="common">Long-tailed chinchilla</name>
    <name type="synonym">Chinchilla villidera</name>
    <dbReference type="NCBI Taxonomy" id="34839"/>
    <lineage>
        <taxon>Eukaryota</taxon>
        <taxon>Metazoa</taxon>
        <taxon>Chordata</taxon>
        <taxon>Craniata</taxon>
        <taxon>Vertebrata</taxon>
        <taxon>Euteleostomi</taxon>
        <taxon>Mammalia</taxon>
        <taxon>Eutheria</taxon>
        <taxon>Euarchontoglires</taxon>
        <taxon>Glires</taxon>
        <taxon>Rodentia</taxon>
        <taxon>Hystricomorpha</taxon>
        <taxon>Chinchillidae</taxon>
        <taxon>Chinchilla</taxon>
    </lineage>
</organism>
<comment type="function">
    <text evidence="1">Insulin decreases blood glucose concentration. It increases cell permeability to monosaccharides, amino acids and fatty acids. It accelerates glycolysis, the pentose phosphate cycle, and glycogen synthesis in liver.</text>
</comment>
<evidence type="ECO:0000313" key="12">
    <source>
        <dbReference type="Proteomes" id="UP000694398"/>
    </source>
</evidence>
<dbReference type="GO" id="GO:1901701">
    <property type="term" value="P:cellular response to oxygen-containing compound"/>
    <property type="evidence" value="ECO:0007669"/>
    <property type="project" value="UniProtKB-ARBA"/>
</dbReference>
<dbReference type="PRINTS" id="PR00277">
    <property type="entry name" value="INSULIN"/>
</dbReference>
<evidence type="ECO:0000256" key="1">
    <source>
        <dbReference type="ARBA" id="ARBA00002985"/>
    </source>
</evidence>
<gene>
    <name evidence="11" type="primary">INS</name>
</gene>
<protein>
    <submittedName>
        <fullName evidence="11">Insulin</fullName>
    </submittedName>
</protein>
<evidence type="ECO:0000256" key="3">
    <source>
        <dbReference type="ARBA" id="ARBA00011207"/>
    </source>
</evidence>
<dbReference type="GO" id="GO:0005615">
    <property type="term" value="C:extracellular space"/>
    <property type="evidence" value="ECO:0007669"/>
    <property type="project" value="TreeGrafter"/>
</dbReference>
<dbReference type="Pfam" id="PF00049">
    <property type="entry name" value="Insulin"/>
    <property type="match status" value="1"/>
</dbReference>
<keyword evidence="7" id="KW-0119">Carbohydrate metabolism</keyword>
<dbReference type="GO" id="GO:0006006">
    <property type="term" value="P:glucose metabolic process"/>
    <property type="evidence" value="ECO:0007669"/>
    <property type="project" value="UniProtKB-KW"/>
</dbReference>
<comment type="subunit">
    <text evidence="3">Heterodimer of a B chain and an A chain linked by two disulfide bonds.</text>
</comment>
<evidence type="ECO:0000259" key="10">
    <source>
        <dbReference type="SMART" id="SM00078"/>
    </source>
</evidence>
<feature type="region of interest" description="Disordered" evidence="8">
    <location>
        <begin position="58"/>
        <end position="85"/>
    </location>
</feature>
<sequence>MAPWMRLLAVLALLALGGPNSAQAFVNKHLCGSHLVDALYLVCGDRGFFYTPMARRELEDPQGEPPPAIPRGPHWGRQTRVSVAL</sequence>
<dbReference type="Proteomes" id="UP000694398">
    <property type="component" value="Unassembled WGS sequence"/>
</dbReference>
<dbReference type="GO" id="GO:0050714">
    <property type="term" value="P:positive regulation of protein secretion"/>
    <property type="evidence" value="ECO:0007669"/>
    <property type="project" value="TreeGrafter"/>
</dbReference>
<dbReference type="Ensembl" id="ENSCLAT00000023306.1">
    <property type="protein sequence ID" value="ENSCLAP00000023088.1"/>
    <property type="gene ID" value="ENSCLAG00000015849.1"/>
</dbReference>
<evidence type="ECO:0000256" key="5">
    <source>
        <dbReference type="ARBA" id="ARBA00022702"/>
    </source>
</evidence>
<dbReference type="InterPro" id="IPR036438">
    <property type="entry name" value="Insulin-like_sf"/>
</dbReference>
<evidence type="ECO:0000256" key="6">
    <source>
        <dbReference type="ARBA" id="ARBA00023157"/>
    </source>
</evidence>
<dbReference type="InterPro" id="IPR016179">
    <property type="entry name" value="Insulin-like"/>
</dbReference>
<dbReference type="GO" id="GO:0005179">
    <property type="term" value="F:hormone activity"/>
    <property type="evidence" value="ECO:0007669"/>
    <property type="project" value="UniProtKB-KW"/>
</dbReference>
<reference evidence="11" key="2">
    <citation type="submission" date="2025-09" db="UniProtKB">
        <authorList>
            <consortium name="Ensembl"/>
        </authorList>
    </citation>
    <scope>IDENTIFICATION</scope>
</reference>
<evidence type="ECO:0000313" key="11">
    <source>
        <dbReference type="Ensembl" id="ENSCLAP00000023088.1"/>
    </source>
</evidence>
<feature type="domain" description="Insulin-like" evidence="10">
    <location>
        <begin position="28"/>
        <end position="81"/>
    </location>
</feature>
<dbReference type="PANTHER" id="PTHR11454">
    <property type="entry name" value="INSULIN/INSULIN GROWTH FACTOR"/>
    <property type="match status" value="1"/>
</dbReference>
<evidence type="ECO:0000256" key="7">
    <source>
        <dbReference type="ARBA" id="ARBA00023277"/>
    </source>
</evidence>
<evidence type="ECO:0000256" key="4">
    <source>
        <dbReference type="ARBA" id="ARBA00022526"/>
    </source>
</evidence>
<keyword evidence="12" id="KW-1185">Reference proteome</keyword>
<dbReference type="InterPro" id="IPR004825">
    <property type="entry name" value="Insulin"/>
</dbReference>
<name>A0A8C2W6V2_CHILA</name>